<feature type="transmembrane region" description="Helical" evidence="1">
    <location>
        <begin position="249"/>
        <end position="271"/>
    </location>
</feature>
<dbReference type="InterPro" id="IPR046536">
    <property type="entry name" value="DUF6601"/>
</dbReference>
<dbReference type="PANTHER" id="PTHR34414">
    <property type="entry name" value="HET DOMAIN-CONTAINING PROTEIN-RELATED"/>
    <property type="match status" value="1"/>
</dbReference>
<keyword evidence="3" id="KW-1185">Reference proteome</keyword>
<dbReference type="Pfam" id="PF20246">
    <property type="entry name" value="DUF6601"/>
    <property type="match status" value="1"/>
</dbReference>
<keyword evidence="1" id="KW-0472">Membrane</keyword>
<gene>
    <name evidence="2" type="ORF">N7515_007326</name>
</gene>
<dbReference type="EMBL" id="JAPQKL010000005">
    <property type="protein sequence ID" value="KAJ5131287.1"/>
    <property type="molecule type" value="Genomic_DNA"/>
</dbReference>
<dbReference type="GeneID" id="81407240"/>
<keyword evidence="1" id="KW-1133">Transmembrane helix</keyword>
<evidence type="ECO:0000313" key="3">
    <source>
        <dbReference type="Proteomes" id="UP001149079"/>
    </source>
</evidence>
<reference evidence="2" key="2">
    <citation type="journal article" date="2023" name="IMA Fungus">
        <title>Comparative genomic study of the Penicillium genus elucidates a diverse pangenome and 15 lateral gene transfer events.</title>
        <authorList>
            <person name="Petersen C."/>
            <person name="Sorensen T."/>
            <person name="Nielsen M.R."/>
            <person name="Sondergaard T.E."/>
            <person name="Sorensen J.L."/>
            <person name="Fitzpatrick D.A."/>
            <person name="Frisvad J.C."/>
            <person name="Nielsen K.L."/>
        </authorList>
    </citation>
    <scope>NUCLEOTIDE SEQUENCE</scope>
    <source>
        <strain evidence="2">IBT 22155</strain>
    </source>
</reference>
<name>A0A9W9GWE9_9EURO</name>
<reference evidence="2" key="1">
    <citation type="submission" date="2022-11" db="EMBL/GenBank/DDBJ databases">
        <authorList>
            <person name="Petersen C."/>
        </authorList>
    </citation>
    <scope>NUCLEOTIDE SEQUENCE</scope>
    <source>
        <strain evidence="2">IBT 22155</strain>
    </source>
</reference>
<dbReference type="Proteomes" id="UP001149079">
    <property type="component" value="Unassembled WGS sequence"/>
</dbReference>
<dbReference type="OrthoDB" id="5086500at2759"/>
<organism evidence="2 3">
    <name type="scientific">Penicillium bovifimosum</name>
    <dbReference type="NCBI Taxonomy" id="126998"/>
    <lineage>
        <taxon>Eukaryota</taxon>
        <taxon>Fungi</taxon>
        <taxon>Dikarya</taxon>
        <taxon>Ascomycota</taxon>
        <taxon>Pezizomycotina</taxon>
        <taxon>Eurotiomycetes</taxon>
        <taxon>Eurotiomycetidae</taxon>
        <taxon>Eurotiales</taxon>
        <taxon>Aspergillaceae</taxon>
        <taxon>Penicillium</taxon>
    </lineage>
</organism>
<accession>A0A9W9GWE9</accession>
<keyword evidence="1" id="KW-0812">Transmembrane</keyword>
<evidence type="ECO:0000256" key="1">
    <source>
        <dbReference type="SAM" id="Phobius"/>
    </source>
</evidence>
<dbReference type="AlphaFoldDB" id="A0A9W9GWE9"/>
<feature type="transmembrane region" description="Helical" evidence="1">
    <location>
        <begin position="291"/>
        <end position="313"/>
    </location>
</feature>
<comment type="caution">
    <text evidence="2">The sequence shown here is derived from an EMBL/GenBank/DDBJ whole genome shotgun (WGS) entry which is preliminary data.</text>
</comment>
<proteinExistence type="predicted"/>
<protein>
    <submittedName>
        <fullName evidence="2">Uncharacterized protein</fullName>
    </submittedName>
</protein>
<dbReference type="PANTHER" id="PTHR34414:SF1">
    <property type="entry name" value="SUBTILISIN-LIKE SERINE PROTEASE"/>
    <property type="match status" value="1"/>
</dbReference>
<sequence length="340" mass="38804">MANKLPFDNNAFIPGSLQDLGDARLLPASARTADHQLASPTGEIRNFLKKDLMVDKLNRIGPYLWLAGQPMPPKPLNYQVATCREIAVDERIDMHMVWEDSQRIHLKPLPRYLLDPQFWESHLVCKGLCCVSAPDKVNQEQQLGCRKELHKCALGFLSSYMALVRFESDFFIAQTYRLLPNTITWEMWLKLNQQLLRNDANNPANINSRYLFGELRLSRLNKICMIFHARPLSAYQITYHTYGELFHDYLTPVTAATIYVALVLTAMQVGLATNRLALSSPFQDASYGFTVFAILGPLIGILFIGVIWGLAFTNNMIGSWKFKQQQFALYEQSLVRDQLP</sequence>
<evidence type="ECO:0000313" key="2">
    <source>
        <dbReference type="EMBL" id="KAJ5131287.1"/>
    </source>
</evidence>
<dbReference type="RefSeq" id="XP_056521666.1">
    <property type="nucleotide sequence ID" value="XM_056668070.1"/>
</dbReference>